<dbReference type="SUPFAM" id="SSF51445">
    <property type="entry name" value="(Trans)glycosidases"/>
    <property type="match status" value="1"/>
</dbReference>
<sequence>MSFKPNNPNSFIVDISHHNSDIDFDVARQHVGYFIARTGDGHRVNTNGERQGILDRKYKQFTSQMKAKGIPFGNYMFNRFSGVASARQEAEDFWAVGDKAATSWVCDAEVSTAPNMLECIQAFVDRLRELGAKKVGLYIGHHKYKEFNGAAVKNVDFIWIPRYGAEPSFKCDLWQFTETGSIPGIGKCDINVSMNDSKPVSWYYQDSQSNMEAPKQNIIQTGAFSPYEVPDVVGALKSLNMTGRLQVQSEGLTYVVTDPTSEKQLQAFKEYLDRKEWWYETK</sequence>
<organism evidence="5 6">
    <name type="scientific">Bacillus phage 1_ICo-2020</name>
    <dbReference type="NCBI Taxonomy" id="2759272"/>
    <lineage>
        <taxon>Viruses</taxon>
        <taxon>Duplodnaviria</taxon>
        <taxon>Heunggongvirae</taxon>
        <taxon>Uroviricota</taxon>
        <taxon>Caudoviricetes</taxon>
        <taxon>Ehrlichviridae</taxon>
        <taxon>Suttonboningtonvirus</taxon>
        <taxon>Suttonboningtonvirus sv1ICo2020</taxon>
    </lineage>
</organism>
<dbReference type="PANTHER" id="PTHR34135">
    <property type="entry name" value="LYSOZYME"/>
    <property type="match status" value="1"/>
</dbReference>
<dbReference type="PROSITE" id="PS51904">
    <property type="entry name" value="GLYCOSYL_HYDROL_F25_2"/>
    <property type="match status" value="1"/>
</dbReference>
<dbReference type="EC" id="3.2.1.17" evidence="3"/>
<dbReference type="PANTHER" id="PTHR34135:SF1">
    <property type="entry name" value="GLYCOSYL HYDROLASE FAMILY 25"/>
    <property type="match status" value="1"/>
</dbReference>
<dbReference type="Gene3D" id="3.20.20.80">
    <property type="entry name" value="Glycosidases"/>
    <property type="match status" value="1"/>
</dbReference>
<dbReference type="Pfam" id="PF01183">
    <property type="entry name" value="Glyco_hydro_25"/>
    <property type="match status" value="1"/>
</dbReference>
<evidence type="ECO:0000256" key="3">
    <source>
        <dbReference type="ARBA" id="ARBA00012732"/>
    </source>
</evidence>
<dbReference type="Pfam" id="PF12123">
    <property type="entry name" value="CBD_PlyG"/>
    <property type="match status" value="1"/>
</dbReference>
<protein>
    <recommendedName>
        <fullName evidence="3">lysozyme</fullName>
        <ecNumber evidence="3">3.2.1.17</ecNumber>
    </recommendedName>
</protein>
<comment type="similarity">
    <text evidence="2">Belongs to the glycosyl hydrolase 25 family.</text>
</comment>
<dbReference type="InterPro" id="IPR021976">
    <property type="entry name" value="Amidase_C"/>
</dbReference>
<dbReference type="Proteomes" id="UP000515915">
    <property type="component" value="Segment"/>
</dbReference>
<accession>A0A7G8AKD5</accession>
<feature type="domain" description="N-acetylmuramoyl-l-alanine amidase C-terminal" evidence="4">
    <location>
        <begin position="238"/>
        <end position="280"/>
    </location>
</feature>
<dbReference type="Gene3D" id="3.30.70.2030">
    <property type="match status" value="1"/>
</dbReference>
<dbReference type="InterPro" id="IPR002053">
    <property type="entry name" value="Glyco_hydro_25"/>
</dbReference>
<dbReference type="InterPro" id="IPR017853">
    <property type="entry name" value="GH"/>
</dbReference>
<evidence type="ECO:0000313" key="5">
    <source>
        <dbReference type="EMBL" id="QNI20380.1"/>
    </source>
</evidence>
<dbReference type="GO" id="GO:0009253">
    <property type="term" value="P:peptidoglycan catabolic process"/>
    <property type="evidence" value="ECO:0007669"/>
    <property type="project" value="InterPro"/>
</dbReference>
<reference evidence="5 6" key="1">
    <citation type="submission" date="2020-06" db="EMBL/GenBank/DDBJ databases">
        <authorList>
            <person name="Connerton I.F."/>
        </authorList>
    </citation>
    <scope>NUCLEOTIDE SEQUENCE [LARGE SCALE GENOMIC DNA]</scope>
</reference>
<comment type="catalytic activity">
    <reaction evidence="1">
        <text>Hydrolysis of (1-&gt;4)-beta-linkages between N-acetylmuramic acid and N-acetyl-D-glucosamine residues in a peptidoglycan and between N-acetyl-D-glucosamine residues in chitodextrins.</text>
        <dbReference type="EC" id="3.2.1.17"/>
    </reaction>
</comment>
<keyword evidence="6" id="KW-1185">Reference proteome</keyword>
<name>A0A7G8AKD5_9CAUD</name>
<dbReference type="GO" id="GO:0003796">
    <property type="term" value="F:lysozyme activity"/>
    <property type="evidence" value="ECO:0007669"/>
    <property type="project" value="UniProtKB-EC"/>
</dbReference>
<proteinExistence type="inferred from homology"/>
<evidence type="ECO:0000313" key="6">
    <source>
        <dbReference type="Proteomes" id="UP000515915"/>
    </source>
</evidence>
<dbReference type="EMBL" id="MT700412">
    <property type="protein sequence ID" value="QNI20380.1"/>
    <property type="molecule type" value="Genomic_DNA"/>
</dbReference>
<evidence type="ECO:0000259" key="4">
    <source>
        <dbReference type="Pfam" id="PF12123"/>
    </source>
</evidence>
<evidence type="ECO:0000256" key="2">
    <source>
        <dbReference type="ARBA" id="ARBA00010646"/>
    </source>
</evidence>
<dbReference type="GO" id="GO:0016998">
    <property type="term" value="P:cell wall macromolecule catabolic process"/>
    <property type="evidence" value="ECO:0007669"/>
    <property type="project" value="InterPro"/>
</dbReference>
<evidence type="ECO:0000256" key="1">
    <source>
        <dbReference type="ARBA" id="ARBA00000632"/>
    </source>
</evidence>
<dbReference type="GO" id="GO:0016052">
    <property type="term" value="P:carbohydrate catabolic process"/>
    <property type="evidence" value="ECO:0007669"/>
    <property type="project" value="TreeGrafter"/>
</dbReference>